<dbReference type="Pfam" id="PF00144">
    <property type="entry name" value="Beta-lactamase"/>
    <property type="match status" value="1"/>
</dbReference>
<dbReference type="InterPro" id="IPR001466">
    <property type="entry name" value="Beta-lactam-related"/>
</dbReference>
<dbReference type="RefSeq" id="WP_015030874.1">
    <property type="nucleotide sequence ID" value="NC_018748.1"/>
</dbReference>
<evidence type="ECO:0000313" key="5">
    <source>
        <dbReference type="EMBL" id="AFK05186.1"/>
    </source>
</evidence>
<gene>
    <name evidence="5" type="ordered locus">Emtol_4061</name>
</gene>
<accession>A0ABM5N6S1</accession>
<dbReference type="InterPro" id="IPR050491">
    <property type="entry name" value="AmpC-like"/>
</dbReference>
<evidence type="ECO:0000256" key="2">
    <source>
        <dbReference type="ARBA" id="ARBA00023136"/>
    </source>
</evidence>
<feature type="domain" description="Beta-lactamase-related" evidence="4">
    <location>
        <begin position="35"/>
        <end position="344"/>
    </location>
</feature>
<reference evidence="5 6" key="1">
    <citation type="submission" date="2011-07" db="EMBL/GenBank/DDBJ databases">
        <title>The complete genome of chromosome of Emticicia oligotrophica DSM 17448.</title>
        <authorList>
            <consortium name="US DOE Joint Genome Institute (JGI-PGF)"/>
            <person name="Lucas S."/>
            <person name="Han J."/>
            <person name="Lapidus A."/>
            <person name="Bruce D."/>
            <person name="Goodwin L."/>
            <person name="Pitluck S."/>
            <person name="Peters L."/>
            <person name="Kyrpides N."/>
            <person name="Mavromatis K."/>
            <person name="Ivanova N."/>
            <person name="Ovchinnikova G."/>
            <person name="Teshima H."/>
            <person name="Detter J.C."/>
            <person name="Tapia R."/>
            <person name="Han C."/>
            <person name="Land M."/>
            <person name="Hauser L."/>
            <person name="Markowitz V."/>
            <person name="Cheng J.-F."/>
            <person name="Hugenholtz P."/>
            <person name="Woyke T."/>
            <person name="Wu D."/>
            <person name="Tindall B."/>
            <person name="Pomrenke H."/>
            <person name="Brambilla E."/>
            <person name="Klenk H.-P."/>
            <person name="Eisen J.A."/>
        </authorList>
    </citation>
    <scope>NUCLEOTIDE SEQUENCE [LARGE SCALE GENOMIC DNA]</scope>
    <source>
        <strain evidence="5 6">DSM 17448</strain>
    </source>
</reference>
<dbReference type="EMBL" id="CP002961">
    <property type="protein sequence ID" value="AFK05186.1"/>
    <property type="molecule type" value="Genomic_DNA"/>
</dbReference>
<proteinExistence type="predicted"/>
<feature type="signal peptide" evidence="3">
    <location>
        <begin position="1"/>
        <end position="18"/>
    </location>
</feature>
<evidence type="ECO:0000259" key="4">
    <source>
        <dbReference type="Pfam" id="PF00144"/>
    </source>
</evidence>
<dbReference type="SUPFAM" id="SSF56601">
    <property type="entry name" value="beta-lactamase/transpeptidase-like"/>
    <property type="match status" value="1"/>
</dbReference>
<dbReference type="InterPro" id="IPR012338">
    <property type="entry name" value="Beta-lactam/transpept-like"/>
</dbReference>
<dbReference type="Gene3D" id="3.40.710.10">
    <property type="entry name" value="DD-peptidase/beta-lactamase superfamily"/>
    <property type="match status" value="1"/>
</dbReference>
<keyword evidence="3" id="KW-0732">Signal</keyword>
<keyword evidence="2" id="KW-0472">Membrane</keyword>
<dbReference type="Proteomes" id="UP000002875">
    <property type="component" value="Chromosome"/>
</dbReference>
<sequence>MKKIILFCLLTHMTVAQSLQNSLDSLLAKRFPTNSAGIAVMIIKNNKVLYKKAFGLANLELQTPLTPKSNLRMASVSKQFTAMCILLLEKQGKLSFEDNLLKFFPDFNQAVGSKIKIKHLLTHTSGIIDYEELIPENQKNQILDMDVVDFIKNQSKIYFEAGSKFQYSNSGFCLLEQIVEKVSGIGFNVFIENNIFQPLKMNNSTIYQDEKPISNRAMGYAFNKENKLVFSDQSITSATKGDGCIYTSLEDYQKWIFAIEKNQLVNLNQSLKRVNYQIKPSKVRYGLGWFHTLDSKNILELYHTGSTCGFSNSVSIIPQKGFALVCFSNIANNHEVEKDIRAIIEKSGLNESKVDFQALLNLTR</sequence>
<evidence type="ECO:0000313" key="6">
    <source>
        <dbReference type="Proteomes" id="UP000002875"/>
    </source>
</evidence>
<organism evidence="5 6">
    <name type="scientific">Emticicia oligotrophica (strain DSM 17448 / CIP 109782 / MTCC 6937 / GPTSA100-15)</name>
    <dbReference type="NCBI Taxonomy" id="929562"/>
    <lineage>
        <taxon>Bacteria</taxon>
        <taxon>Pseudomonadati</taxon>
        <taxon>Bacteroidota</taxon>
        <taxon>Cytophagia</taxon>
        <taxon>Cytophagales</taxon>
        <taxon>Leadbetterellaceae</taxon>
        <taxon>Emticicia</taxon>
    </lineage>
</organism>
<evidence type="ECO:0000256" key="3">
    <source>
        <dbReference type="SAM" id="SignalP"/>
    </source>
</evidence>
<dbReference type="PANTHER" id="PTHR46825:SF11">
    <property type="entry name" value="PENICILLIN-BINDING PROTEIN 4"/>
    <property type="match status" value="1"/>
</dbReference>
<name>A0ABM5N6S1_EMTOG</name>
<comment type="subcellular location">
    <subcellularLocation>
        <location evidence="1">Membrane</location>
    </subcellularLocation>
</comment>
<dbReference type="PANTHER" id="PTHR46825">
    <property type="entry name" value="D-ALANYL-D-ALANINE-CARBOXYPEPTIDASE/ENDOPEPTIDASE AMPH"/>
    <property type="match status" value="1"/>
</dbReference>
<evidence type="ECO:0000256" key="1">
    <source>
        <dbReference type="ARBA" id="ARBA00004370"/>
    </source>
</evidence>
<protein>
    <submittedName>
        <fullName evidence="5">Beta-lactamase</fullName>
    </submittedName>
</protein>
<keyword evidence="6" id="KW-1185">Reference proteome</keyword>
<feature type="chain" id="PRO_5045628915" evidence="3">
    <location>
        <begin position="19"/>
        <end position="364"/>
    </location>
</feature>